<evidence type="ECO:0000313" key="20">
    <source>
        <dbReference type="Proteomes" id="UP000278143"/>
    </source>
</evidence>
<dbReference type="InterPro" id="IPR035979">
    <property type="entry name" value="RBD_domain_sf"/>
</dbReference>
<dbReference type="PANTHER" id="PTHR14089:SF6">
    <property type="entry name" value="PRE-MRNA-SPLICING FACTOR RBM22"/>
    <property type="match status" value="1"/>
</dbReference>
<dbReference type="GO" id="GO:0071006">
    <property type="term" value="C:U2-type catalytic step 1 spliceosome"/>
    <property type="evidence" value="ECO:0007669"/>
    <property type="project" value="TreeGrafter"/>
</dbReference>
<protein>
    <recommendedName>
        <fullName evidence="3">Pre-mRNA-splicing factor SLT11</fullName>
    </recommendedName>
    <alternativeName>
        <fullName evidence="13">Pre-mRNA-splicing factor slt11</fullName>
    </alternativeName>
</protein>
<dbReference type="SMART" id="SM00356">
    <property type="entry name" value="ZnF_C3H1"/>
    <property type="match status" value="1"/>
</dbReference>
<dbReference type="InterPro" id="IPR000571">
    <property type="entry name" value="Znf_CCCH"/>
</dbReference>
<keyword evidence="11" id="KW-0539">Nucleus</keyword>
<dbReference type="Pfam" id="PF16131">
    <property type="entry name" value="Torus"/>
    <property type="match status" value="1"/>
</dbReference>
<dbReference type="OrthoDB" id="10259600at2759"/>
<evidence type="ECO:0000256" key="14">
    <source>
        <dbReference type="PROSITE-ProRule" id="PRU00176"/>
    </source>
</evidence>
<dbReference type="FunFam" id="4.10.1000.10:FF:000006">
    <property type="entry name" value="Putative pre-mrna-splicing factor rbm22"/>
    <property type="match status" value="1"/>
</dbReference>
<dbReference type="InterPro" id="IPR032297">
    <property type="entry name" value="Torus"/>
</dbReference>
<dbReference type="Gene3D" id="3.30.70.330">
    <property type="match status" value="1"/>
</dbReference>
<comment type="similarity">
    <text evidence="2">Belongs to the SLT11 family.</text>
</comment>
<dbReference type="InterPro" id="IPR048995">
    <property type="entry name" value="STL11/RBM22-like_N"/>
</dbReference>
<keyword evidence="20" id="KW-1185">Reference proteome</keyword>
<dbReference type="EMBL" id="KZ992175">
    <property type="protein sequence ID" value="RKP22383.1"/>
    <property type="molecule type" value="Genomic_DNA"/>
</dbReference>
<reference evidence="19" key="2">
    <citation type="submission" date="2018-07" db="EMBL/GenBank/DDBJ databases">
        <title>Leveraging single-cell genomics to expand the Fungal Tree of Life.</title>
        <authorList>
            <consortium name="DOE Joint Genome Institute"/>
            <person name="Ahrendt S.R."/>
            <person name="Quandt C.A."/>
            <person name="Ciobanu D."/>
            <person name="Clum A."/>
            <person name="Salamov A."/>
            <person name="Andreopoulos B."/>
            <person name="Cheng J.-F."/>
            <person name="Woyke T."/>
            <person name="Pelin A."/>
            <person name="Henrissat B."/>
            <person name="Reynolds N."/>
            <person name="Benny G.L."/>
            <person name="Smith M.E."/>
            <person name="James T.Y."/>
            <person name="Grigoriev I.V."/>
        </authorList>
    </citation>
    <scope>NUCLEOTIDE SEQUENCE</scope>
    <source>
        <strain evidence="19">Benny S71-1</strain>
    </source>
</reference>
<evidence type="ECO:0000256" key="5">
    <source>
        <dbReference type="ARBA" id="ARBA00022723"/>
    </source>
</evidence>
<comment type="subcellular location">
    <subcellularLocation>
        <location evidence="1">Nucleus</location>
    </subcellularLocation>
</comment>
<dbReference type="InterPro" id="IPR000504">
    <property type="entry name" value="RRM_dom"/>
</dbReference>
<evidence type="ECO:0000313" key="18">
    <source>
        <dbReference type="EMBL" id="RKP22383.1"/>
    </source>
</evidence>
<evidence type="ECO:0000259" key="17">
    <source>
        <dbReference type="PROSITE" id="PS50103"/>
    </source>
</evidence>
<evidence type="ECO:0000256" key="7">
    <source>
        <dbReference type="ARBA" id="ARBA00022771"/>
    </source>
</evidence>
<dbReference type="EMBL" id="KZ991561">
    <property type="protein sequence ID" value="RKP22866.1"/>
    <property type="molecule type" value="Genomic_DNA"/>
</dbReference>
<dbReference type="PANTHER" id="PTHR14089">
    <property type="entry name" value="PRE-MRNA-SPLICING FACTOR RBM22"/>
    <property type="match status" value="1"/>
</dbReference>
<dbReference type="SUPFAM" id="SSF90229">
    <property type="entry name" value="CCCH zinc finger"/>
    <property type="match status" value="1"/>
</dbReference>
<evidence type="ECO:0000256" key="13">
    <source>
        <dbReference type="ARBA" id="ARBA00069020"/>
    </source>
</evidence>
<name>A0A4P9YSH5_9FUNG</name>
<dbReference type="InterPro" id="IPR036855">
    <property type="entry name" value="Znf_CCCH_sf"/>
</dbReference>
<dbReference type="PROSITE" id="PS50103">
    <property type="entry name" value="ZF_C3H1"/>
    <property type="match status" value="1"/>
</dbReference>
<gene>
    <name evidence="19" type="ORF">SYNPS1DRAFT_10703</name>
    <name evidence="18" type="ORF">SYNPS1DRAFT_2082</name>
</gene>
<evidence type="ECO:0000256" key="3">
    <source>
        <dbReference type="ARBA" id="ARBA00019060"/>
    </source>
</evidence>
<evidence type="ECO:0000256" key="6">
    <source>
        <dbReference type="ARBA" id="ARBA00022728"/>
    </source>
</evidence>
<evidence type="ECO:0000256" key="15">
    <source>
        <dbReference type="PROSITE-ProRule" id="PRU00723"/>
    </source>
</evidence>
<keyword evidence="4" id="KW-0507">mRNA processing</keyword>
<organism evidence="19 20">
    <name type="scientific">Syncephalis pseudoplumigaleata</name>
    <dbReference type="NCBI Taxonomy" id="1712513"/>
    <lineage>
        <taxon>Eukaryota</taxon>
        <taxon>Fungi</taxon>
        <taxon>Fungi incertae sedis</taxon>
        <taxon>Zoopagomycota</taxon>
        <taxon>Zoopagomycotina</taxon>
        <taxon>Zoopagomycetes</taxon>
        <taxon>Zoopagales</taxon>
        <taxon>Piptocephalidaceae</taxon>
        <taxon>Syncephalis</taxon>
    </lineage>
</organism>
<keyword evidence="8 15" id="KW-0862">Zinc</keyword>
<dbReference type="Pfam" id="PF21369">
    <property type="entry name" value="STL11_N"/>
    <property type="match status" value="1"/>
</dbReference>
<dbReference type="SMART" id="SM00360">
    <property type="entry name" value="RRM"/>
    <property type="match status" value="1"/>
</dbReference>
<proteinExistence type="inferred from homology"/>
<feature type="zinc finger region" description="C3H1-type" evidence="15">
    <location>
        <begin position="137"/>
        <end position="164"/>
    </location>
</feature>
<evidence type="ECO:0000313" key="19">
    <source>
        <dbReference type="EMBL" id="RKP22866.1"/>
    </source>
</evidence>
<feature type="domain" description="C3H1-type" evidence="17">
    <location>
        <begin position="137"/>
        <end position="164"/>
    </location>
</feature>
<evidence type="ECO:0000259" key="16">
    <source>
        <dbReference type="PROSITE" id="PS50102"/>
    </source>
</evidence>
<evidence type="ECO:0000256" key="9">
    <source>
        <dbReference type="ARBA" id="ARBA00022884"/>
    </source>
</evidence>
<dbReference type="GO" id="GO:0036002">
    <property type="term" value="F:pre-mRNA binding"/>
    <property type="evidence" value="ECO:0007669"/>
    <property type="project" value="TreeGrafter"/>
</dbReference>
<keyword evidence="5 15" id="KW-0479">Metal-binding</keyword>
<dbReference type="FunFam" id="3.30.70.330:FF:000476">
    <property type="entry name" value="Zinc finger CCCH domain-containing protein 4"/>
    <property type="match status" value="1"/>
</dbReference>
<evidence type="ECO:0000256" key="2">
    <source>
        <dbReference type="ARBA" id="ARBA00007781"/>
    </source>
</evidence>
<reference evidence="20" key="1">
    <citation type="journal article" date="2018" name="Nat. Microbiol.">
        <title>Leveraging single-cell genomics to expand the fungal tree of life.</title>
        <authorList>
            <person name="Ahrendt S.R."/>
            <person name="Quandt C.A."/>
            <person name="Ciobanu D."/>
            <person name="Clum A."/>
            <person name="Salamov A."/>
            <person name="Andreopoulos B."/>
            <person name="Cheng J.F."/>
            <person name="Woyke T."/>
            <person name="Pelin A."/>
            <person name="Henrissat B."/>
            <person name="Reynolds N.K."/>
            <person name="Benny G.L."/>
            <person name="Smith M.E."/>
            <person name="James T.Y."/>
            <person name="Grigoriev I.V."/>
        </authorList>
    </citation>
    <scope>NUCLEOTIDE SEQUENCE [LARGE SCALE GENOMIC DNA]</scope>
    <source>
        <strain evidence="20">Benny S71-1</strain>
    </source>
</reference>
<dbReference type="InterPro" id="IPR012677">
    <property type="entry name" value="Nucleotide-bd_a/b_plait_sf"/>
</dbReference>
<dbReference type="GO" id="GO:0000974">
    <property type="term" value="C:Prp19 complex"/>
    <property type="evidence" value="ECO:0007669"/>
    <property type="project" value="TreeGrafter"/>
</dbReference>
<dbReference type="GO" id="GO:0008380">
    <property type="term" value="P:RNA splicing"/>
    <property type="evidence" value="ECO:0007669"/>
    <property type="project" value="UniProtKB-KW"/>
</dbReference>
<evidence type="ECO:0000256" key="8">
    <source>
        <dbReference type="ARBA" id="ARBA00022833"/>
    </source>
</evidence>
<evidence type="ECO:0000256" key="12">
    <source>
        <dbReference type="ARBA" id="ARBA00025609"/>
    </source>
</evidence>
<dbReference type="GO" id="GO:0017070">
    <property type="term" value="F:U6 snRNA binding"/>
    <property type="evidence" value="ECO:0007669"/>
    <property type="project" value="TreeGrafter"/>
</dbReference>
<dbReference type="PROSITE" id="PS50102">
    <property type="entry name" value="RRM"/>
    <property type="match status" value="1"/>
</dbReference>
<keyword evidence="7 15" id="KW-0863">Zinc-finger</keyword>
<dbReference type="Pfam" id="PF00076">
    <property type="entry name" value="RRM_1"/>
    <property type="match status" value="1"/>
</dbReference>
<dbReference type="GO" id="GO:0006397">
    <property type="term" value="P:mRNA processing"/>
    <property type="evidence" value="ECO:0007669"/>
    <property type="project" value="UniProtKB-KW"/>
</dbReference>
<keyword evidence="6" id="KW-0747">Spliceosome</keyword>
<evidence type="ECO:0000256" key="10">
    <source>
        <dbReference type="ARBA" id="ARBA00023187"/>
    </source>
</evidence>
<sequence>EFPILCETCLGPNPYVRMLKQSYGSECKICSRPFTSFRWNPGNSMRYKKTEICQVCSKLKNVCQTCVFDLEYGLPVEVRDKALGMADHVPEDKVNRNFAAQSAERTVKEGVFDHSRATSAGRELLRRMARTDPYYNRNRAHICSFFVKGECRRGVECPYRHEMPQENEMSHQNIKDRFYGKNDPVARSILNKSKGFLASLAPPSDTSITSLFISGVDDDITEDELRNAFYTFGDIKSVVIARKVKCAFVNFALRSSAEQAMERYGGSGNLSIKQHALRVTWGRPKPQGPQSE</sequence>
<dbReference type="GO" id="GO:0071007">
    <property type="term" value="C:U2-type catalytic step 2 spliceosome"/>
    <property type="evidence" value="ECO:0007669"/>
    <property type="project" value="TreeGrafter"/>
</dbReference>
<dbReference type="AlphaFoldDB" id="A0A4P9YSH5"/>
<keyword evidence="10" id="KW-0508">mRNA splicing</keyword>
<dbReference type="Proteomes" id="UP000278143">
    <property type="component" value="Unassembled WGS sequence"/>
</dbReference>
<feature type="non-terminal residue" evidence="19">
    <location>
        <position position="1"/>
    </location>
</feature>
<accession>A0A4P9YSH5</accession>
<dbReference type="GO" id="GO:0008270">
    <property type="term" value="F:zinc ion binding"/>
    <property type="evidence" value="ECO:0007669"/>
    <property type="project" value="UniProtKB-KW"/>
</dbReference>
<feature type="domain" description="RRM" evidence="16">
    <location>
        <begin position="209"/>
        <end position="284"/>
    </location>
</feature>
<comment type="function">
    <text evidence="12">Involved in pre-mRNA splicing. Facilitates the cooperative formation of U2/U6 helix II in association with stem II in the spliceosome. Binds to RNA.</text>
</comment>
<evidence type="ECO:0000256" key="1">
    <source>
        <dbReference type="ARBA" id="ARBA00004123"/>
    </source>
</evidence>
<dbReference type="SUPFAM" id="SSF54928">
    <property type="entry name" value="RNA-binding domain, RBD"/>
    <property type="match status" value="1"/>
</dbReference>
<dbReference type="InterPro" id="IPR039171">
    <property type="entry name" value="Cwc2/Slt11"/>
</dbReference>
<evidence type="ECO:0000256" key="4">
    <source>
        <dbReference type="ARBA" id="ARBA00022664"/>
    </source>
</evidence>
<dbReference type="Gene3D" id="3.30.1370.210">
    <property type="match status" value="1"/>
</dbReference>
<evidence type="ECO:0000256" key="11">
    <source>
        <dbReference type="ARBA" id="ARBA00023242"/>
    </source>
</evidence>
<keyword evidence="9 14" id="KW-0694">RNA-binding</keyword>
<feature type="non-terminal residue" evidence="19">
    <location>
        <position position="292"/>
    </location>
</feature>